<feature type="domain" description="EngB-type G" evidence="11">
    <location>
        <begin position="43"/>
        <end position="229"/>
    </location>
</feature>
<dbReference type="InterPro" id="IPR006073">
    <property type="entry name" value="GTP-bd"/>
</dbReference>
<evidence type="ECO:0000256" key="4">
    <source>
        <dbReference type="ARBA" id="ARBA00022723"/>
    </source>
</evidence>
<evidence type="ECO:0000256" key="9">
    <source>
        <dbReference type="ARBA" id="ARBA00023306"/>
    </source>
</evidence>
<dbReference type="Proteomes" id="UP000255103">
    <property type="component" value="Unassembled WGS sequence"/>
</dbReference>
<keyword evidence="8 10" id="KW-0717">Septation</keyword>
<dbReference type="CDD" id="cd01876">
    <property type="entry name" value="YihA_EngB"/>
    <property type="match status" value="1"/>
</dbReference>
<dbReference type="NCBIfam" id="TIGR03598">
    <property type="entry name" value="GTPase_YsxC"/>
    <property type="match status" value="1"/>
</dbReference>
<evidence type="ECO:0000313" key="13">
    <source>
        <dbReference type="Proteomes" id="UP000255103"/>
    </source>
</evidence>
<keyword evidence="3 10" id="KW-0132">Cell division</keyword>
<comment type="cofactor">
    <cofactor evidence="1">
        <name>Mg(2+)</name>
        <dbReference type="ChEBI" id="CHEBI:18420"/>
    </cofactor>
</comment>
<keyword evidence="6" id="KW-0460">Magnesium</keyword>
<dbReference type="GO" id="GO:0005829">
    <property type="term" value="C:cytosol"/>
    <property type="evidence" value="ECO:0007669"/>
    <property type="project" value="TreeGrafter"/>
</dbReference>
<dbReference type="GO" id="GO:0005525">
    <property type="term" value="F:GTP binding"/>
    <property type="evidence" value="ECO:0007669"/>
    <property type="project" value="UniProtKB-UniRule"/>
</dbReference>
<keyword evidence="5 10" id="KW-0547">Nucleotide-binding</keyword>
<dbReference type="Pfam" id="PF01926">
    <property type="entry name" value="MMR_HSR1"/>
    <property type="match status" value="1"/>
</dbReference>
<dbReference type="EMBL" id="UGHX01000001">
    <property type="protein sequence ID" value="STP11720.1"/>
    <property type="molecule type" value="Genomic_DNA"/>
</dbReference>
<dbReference type="SUPFAM" id="SSF52540">
    <property type="entry name" value="P-loop containing nucleoside triphosphate hydrolases"/>
    <property type="match status" value="1"/>
</dbReference>
<evidence type="ECO:0000256" key="2">
    <source>
        <dbReference type="ARBA" id="ARBA00009638"/>
    </source>
</evidence>
<dbReference type="InterPro" id="IPR019987">
    <property type="entry name" value="GTP-bd_ribosome_bio_YsxC"/>
</dbReference>
<dbReference type="HAMAP" id="MF_00321">
    <property type="entry name" value="GTPase_EngB"/>
    <property type="match status" value="1"/>
</dbReference>
<accession>A0A377JUR6</accession>
<dbReference type="AlphaFoldDB" id="A0A377JUR6"/>
<evidence type="ECO:0000256" key="1">
    <source>
        <dbReference type="ARBA" id="ARBA00001946"/>
    </source>
</evidence>
<evidence type="ECO:0000259" key="11">
    <source>
        <dbReference type="PROSITE" id="PS51706"/>
    </source>
</evidence>
<evidence type="ECO:0000256" key="7">
    <source>
        <dbReference type="ARBA" id="ARBA00023134"/>
    </source>
</evidence>
<keyword evidence="4" id="KW-0479">Metal-binding</keyword>
<dbReference type="RefSeq" id="WP_115722241.1">
    <property type="nucleotide sequence ID" value="NZ_UGHX01000001.1"/>
</dbReference>
<evidence type="ECO:0000256" key="10">
    <source>
        <dbReference type="HAMAP-Rule" id="MF_00321"/>
    </source>
</evidence>
<dbReference type="PANTHER" id="PTHR11649">
    <property type="entry name" value="MSS1/TRME-RELATED GTP-BINDING PROTEIN"/>
    <property type="match status" value="1"/>
</dbReference>
<keyword evidence="7 10" id="KW-0342">GTP-binding</keyword>
<proteinExistence type="inferred from homology"/>
<dbReference type="GO" id="GO:0016787">
    <property type="term" value="F:hydrolase activity"/>
    <property type="evidence" value="ECO:0007669"/>
    <property type="project" value="UniProtKB-KW"/>
</dbReference>
<dbReference type="GO" id="GO:0000917">
    <property type="term" value="P:division septum assembly"/>
    <property type="evidence" value="ECO:0007669"/>
    <property type="project" value="UniProtKB-KW"/>
</dbReference>
<dbReference type="Gene3D" id="3.40.50.300">
    <property type="entry name" value="P-loop containing nucleotide triphosphate hydrolases"/>
    <property type="match status" value="1"/>
</dbReference>
<reference evidence="12 13" key="1">
    <citation type="submission" date="2018-06" db="EMBL/GenBank/DDBJ databases">
        <authorList>
            <consortium name="Pathogen Informatics"/>
            <person name="Doyle S."/>
        </authorList>
    </citation>
    <scope>NUCLEOTIDE SEQUENCE [LARGE SCALE GENOMIC DNA]</scope>
    <source>
        <strain evidence="12 13">NCTC12219</strain>
    </source>
</reference>
<keyword evidence="9 10" id="KW-0131">Cell cycle</keyword>
<dbReference type="InterPro" id="IPR030393">
    <property type="entry name" value="G_ENGB_dom"/>
</dbReference>
<name>A0A377JUR6_9HELI</name>
<organism evidence="12 13">
    <name type="scientific">Helicobacter cinaedi</name>
    <dbReference type="NCBI Taxonomy" id="213"/>
    <lineage>
        <taxon>Bacteria</taxon>
        <taxon>Pseudomonadati</taxon>
        <taxon>Campylobacterota</taxon>
        <taxon>Epsilonproteobacteria</taxon>
        <taxon>Campylobacterales</taxon>
        <taxon>Helicobacteraceae</taxon>
        <taxon>Helicobacter</taxon>
    </lineage>
</organism>
<comment type="function">
    <text evidence="10">Necessary for normal cell division and for the maintenance of normal septation.</text>
</comment>
<protein>
    <recommendedName>
        <fullName evidence="10">Probable GTP-binding protein EngB</fullName>
    </recommendedName>
</protein>
<evidence type="ECO:0000313" key="12">
    <source>
        <dbReference type="EMBL" id="STP11720.1"/>
    </source>
</evidence>
<dbReference type="PROSITE" id="PS51706">
    <property type="entry name" value="G_ENGB"/>
    <property type="match status" value="1"/>
</dbReference>
<gene>
    <name evidence="10 12" type="primary">engB</name>
    <name evidence="12" type="ORF">NCTC12219_01619</name>
</gene>
<dbReference type="GO" id="GO:0046872">
    <property type="term" value="F:metal ion binding"/>
    <property type="evidence" value="ECO:0007669"/>
    <property type="project" value="UniProtKB-KW"/>
</dbReference>
<evidence type="ECO:0000256" key="5">
    <source>
        <dbReference type="ARBA" id="ARBA00022741"/>
    </source>
</evidence>
<comment type="similarity">
    <text evidence="2 10">Belongs to the TRAFAC class TrmE-Era-EngA-EngB-Septin-like GTPase superfamily. EngB GTPase family.</text>
</comment>
<evidence type="ECO:0000256" key="6">
    <source>
        <dbReference type="ARBA" id="ARBA00022842"/>
    </source>
</evidence>
<dbReference type="InterPro" id="IPR027417">
    <property type="entry name" value="P-loop_NTPase"/>
</dbReference>
<keyword evidence="12" id="KW-0378">Hydrolase</keyword>
<dbReference type="PANTHER" id="PTHR11649:SF13">
    <property type="entry name" value="ENGB-TYPE G DOMAIN-CONTAINING PROTEIN"/>
    <property type="match status" value="1"/>
</dbReference>
<evidence type="ECO:0000256" key="3">
    <source>
        <dbReference type="ARBA" id="ARBA00022618"/>
    </source>
</evidence>
<sequence>MTQNLKETKKQDSPKNLTQNGVKILESAFITSATNPKNAPAPSVTEIVFLGRSNVGKSSLINALLNAPLAKSSATPGKTQLINFFSSLWLKENQKIPLCFVDLPGFGYAKVSKSIKKEWEKNLLSFLLSRQSIKLFLHLVDSRHTDLEIDKSVEAFLQEICKGDQKILRIYTKADKLKQNALSSLQCKLTQQNILDSQTQSYLCSITAKNHKITSIPALREKILDFTLGGGIENDI</sequence>
<evidence type="ECO:0000256" key="8">
    <source>
        <dbReference type="ARBA" id="ARBA00023210"/>
    </source>
</evidence>